<feature type="transmembrane region" description="Helical" evidence="1">
    <location>
        <begin position="20"/>
        <end position="41"/>
    </location>
</feature>
<name>A0A8K0G5E2_IGNLU</name>
<feature type="transmembrane region" description="Helical" evidence="1">
    <location>
        <begin position="86"/>
        <end position="108"/>
    </location>
</feature>
<gene>
    <name evidence="2" type="ORF">ILUMI_19900</name>
</gene>
<keyword evidence="1" id="KW-0472">Membrane</keyword>
<dbReference type="AlphaFoldDB" id="A0A8K0G5E2"/>
<evidence type="ECO:0000313" key="3">
    <source>
        <dbReference type="Proteomes" id="UP000801492"/>
    </source>
</evidence>
<feature type="transmembrane region" description="Helical" evidence="1">
    <location>
        <begin position="61"/>
        <end position="79"/>
    </location>
</feature>
<evidence type="ECO:0000313" key="2">
    <source>
        <dbReference type="EMBL" id="KAF2886273.1"/>
    </source>
</evidence>
<proteinExistence type="predicted"/>
<comment type="caution">
    <text evidence="2">The sequence shown here is derived from an EMBL/GenBank/DDBJ whole genome shotgun (WGS) entry which is preliminary data.</text>
</comment>
<dbReference type="OrthoDB" id="6746335at2759"/>
<accession>A0A8K0G5E2</accession>
<dbReference type="Proteomes" id="UP000801492">
    <property type="component" value="Unassembled WGS sequence"/>
</dbReference>
<sequence length="159" mass="18009">MKIFTPVSKCCFCFDLKYGFLTWAVITLVLQSTIIFMLFFSDYLPIEQPEEHAYLKSMMPIMGYIIAGTVVLLIAVKGIVQERSILIYPCIVVMICDSILELIIYVTLAIMVSWIYLVILVIGGSLYTYLLICIISLYKQVKRNEENNLALKSTGANLA</sequence>
<keyword evidence="1" id="KW-0812">Transmembrane</keyword>
<reference evidence="2" key="1">
    <citation type="submission" date="2019-08" db="EMBL/GenBank/DDBJ databases">
        <title>The genome of the North American firefly Photinus pyralis.</title>
        <authorList>
            <consortium name="Photinus pyralis genome working group"/>
            <person name="Fallon T.R."/>
            <person name="Sander Lower S.E."/>
            <person name="Weng J.-K."/>
        </authorList>
    </citation>
    <scope>NUCLEOTIDE SEQUENCE</scope>
    <source>
        <strain evidence="2">TRF0915ILg1</strain>
        <tissue evidence="2">Whole body</tissue>
    </source>
</reference>
<keyword evidence="1" id="KW-1133">Transmembrane helix</keyword>
<organism evidence="2 3">
    <name type="scientific">Ignelater luminosus</name>
    <name type="common">Cucubano</name>
    <name type="synonym">Pyrophorus luminosus</name>
    <dbReference type="NCBI Taxonomy" id="2038154"/>
    <lineage>
        <taxon>Eukaryota</taxon>
        <taxon>Metazoa</taxon>
        <taxon>Ecdysozoa</taxon>
        <taxon>Arthropoda</taxon>
        <taxon>Hexapoda</taxon>
        <taxon>Insecta</taxon>
        <taxon>Pterygota</taxon>
        <taxon>Neoptera</taxon>
        <taxon>Endopterygota</taxon>
        <taxon>Coleoptera</taxon>
        <taxon>Polyphaga</taxon>
        <taxon>Elateriformia</taxon>
        <taxon>Elateroidea</taxon>
        <taxon>Elateridae</taxon>
        <taxon>Agrypninae</taxon>
        <taxon>Pyrophorini</taxon>
        <taxon>Ignelater</taxon>
    </lineage>
</organism>
<evidence type="ECO:0000256" key="1">
    <source>
        <dbReference type="SAM" id="Phobius"/>
    </source>
</evidence>
<feature type="transmembrane region" description="Helical" evidence="1">
    <location>
        <begin position="114"/>
        <end position="138"/>
    </location>
</feature>
<dbReference type="EMBL" id="VTPC01088192">
    <property type="protein sequence ID" value="KAF2886273.1"/>
    <property type="molecule type" value="Genomic_DNA"/>
</dbReference>
<protein>
    <submittedName>
        <fullName evidence="2">Uncharacterized protein</fullName>
    </submittedName>
</protein>
<keyword evidence="3" id="KW-1185">Reference proteome</keyword>